<feature type="chain" id="PRO_5034295885" evidence="1">
    <location>
        <begin position="20"/>
        <end position="588"/>
    </location>
</feature>
<name>A0A8B7YID2_ACAPL</name>
<gene>
    <name evidence="3" type="primary">LOC110979682</name>
</gene>
<accession>A0A8B7YID2</accession>
<protein>
    <submittedName>
        <fullName evidence="3">Uncharacterized protein LOC110979682 isoform X1</fullName>
    </submittedName>
</protein>
<dbReference type="AlphaFoldDB" id="A0A8B7YID2"/>
<keyword evidence="1" id="KW-0732">Signal</keyword>
<dbReference type="Proteomes" id="UP000694845">
    <property type="component" value="Unplaced"/>
</dbReference>
<sequence length="588" mass="66478">MFRLTQIALCLIIVSLTFSHFESMYVASSGDPDITGTIKGLNRRIADLQVQHSRHYIPPLIWAKDRGVYESNIRINTYGKPLLADFRRVGVFDNNAFATAWVTICLLEAGRYGTGAPTPVDEQMKMALELLNSHHDKNRPPGTGAVDFWSQAFNQSSGLWMSQPTNILSIITLMDDALPWDLMEEICKKLGPSFTEVCELLDFLKGAKHQLLPAFKIPADFDDTFVNIGLGCLLKQLGSRSPSLYQLWESGNTEANTVFQLLKTYAYRPLSASLANLIDPRTYYFARGFLEKAEEEGKPVSLATTWMVYENTTSFIEWVIDSGTVTSRPDLALTYYPSRYNFYWFVARTRFLIANRLAGRALPPFPSLRFVYEHLNRALQSRVTSDILAEAKTEGGKWAYFDDFLGGADETWTGKPKNNAEDRLFTTSMAVNALIATWTTQDKATRRLSWEKETPVGVMHVVQQAVSWLNEFVLRDEYKPLNAFFSGSVKGTSTLPFYYPVNFMEYINGTKIPLNDTHVTIDESLVLAMSGVVSEDQYDKMAKEPHFGHRTPTKFQGYNKSMFPFWSSAAYTYASNLLALSQFLNLAT</sequence>
<dbReference type="GeneID" id="110979682"/>
<keyword evidence="2" id="KW-1185">Reference proteome</keyword>
<evidence type="ECO:0000313" key="3">
    <source>
        <dbReference type="RefSeq" id="XP_022091386.1"/>
    </source>
</evidence>
<evidence type="ECO:0000256" key="1">
    <source>
        <dbReference type="SAM" id="SignalP"/>
    </source>
</evidence>
<dbReference type="RefSeq" id="XP_022091386.1">
    <property type="nucleotide sequence ID" value="XM_022235694.1"/>
</dbReference>
<reference evidence="3" key="1">
    <citation type="submission" date="2025-08" db="UniProtKB">
        <authorList>
            <consortium name="RefSeq"/>
        </authorList>
    </citation>
    <scope>IDENTIFICATION</scope>
</reference>
<dbReference type="OrthoDB" id="10025474at2759"/>
<organism evidence="2 3">
    <name type="scientific">Acanthaster planci</name>
    <name type="common">Crown-of-thorns starfish</name>
    <dbReference type="NCBI Taxonomy" id="133434"/>
    <lineage>
        <taxon>Eukaryota</taxon>
        <taxon>Metazoa</taxon>
        <taxon>Echinodermata</taxon>
        <taxon>Eleutherozoa</taxon>
        <taxon>Asterozoa</taxon>
        <taxon>Asteroidea</taxon>
        <taxon>Valvatacea</taxon>
        <taxon>Valvatida</taxon>
        <taxon>Acanthasteridae</taxon>
        <taxon>Acanthaster</taxon>
    </lineage>
</organism>
<dbReference type="OMA" id="WIRETHA"/>
<proteinExistence type="predicted"/>
<dbReference type="KEGG" id="aplc:110979682"/>
<feature type="signal peptide" evidence="1">
    <location>
        <begin position="1"/>
        <end position="19"/>
    </location>
</feature>
<evidence type="ECO:0000313" key="2">
    <source>
        <dbReference type="Proteomes" id="UP000694845"/>
    </source>
</evidence>